<dbReference type="EMBL" id="SRYZ01000084">
    <property type="protein sequence ID" value="TGX97966.1"/>
    <property type="molecule type" value="Genomic_DNA"/>
</dbReference>
<accession>A0A4S2AB34</accession>
<name>A0A4S2AB34_9BACE</name>
<evidence type="ECO:0000313" key="2">
    <source>
        <dbReference type="Proteomes" id="UP000310532"/>
    </source>
</evidence>
<dbReference type="AlphaFoldDB" id="A0A4S2AB34"/>
<gene>
    <name evidence="1" type="ORF">E5355_18675</name>
</gene>
<organism evidence="1 2">
    <name type="scientific">Bacteroides muris</name>
    <name type="common">ex Afrizal et al. 2022</name>
    <dbReference type="NCBI Taxonomy" id="2516960"/>
    <lineage>
        <taxon>Bacteria</taxon>
        <taxon>Pseudomonadati</taxon>
        <taxon>Bacteroidota</taxon>
        <taxon>Bacteroidia</taxon>
        <taxon>Bacteroidales</taxon>
        <taxon>Bacteroidaceae</taxon>
        <taxon>Bacteroides</taxon>
    </lineage>
</organism>
<comment type="caution">
    <text evidence="1">The sequence shown here is derived from an EMBL/GenBank/DDBJ whole genome shotgun (WGS) entry which is preliminary data.</text>
</comment>
<proteinExistence type="predicted"/>
<feature type="non-terminal residue" evidence="1">
    <location>
        <position position="28"/>
    </location>
</feature>
<keyword evidence="2" id="KW-1185">Reference proteome</keyword>
<sequence length="28" mass="3589">MYHTDLTETDWQYITKVLNLQERKRKYD</sequence>
<evidence type="ECO:0000313" key="1">
    <source>
        <dbReference type="EMBL" id="TGX97966.1"/>
    </source>
</evidence>
<dbReference type="Proteomes" id="UP000310532">
    <property type="component" value="Unassembled WGS sequence"/>
</dbReference>
<protein>
    <submittedName>
        <fullName evidence="1">DDE transposase</fullName>
    </submittedName>
</protein>
<reference evidence="1 2" key="1">
    <citation type="submission" date="2019-04" db="EMBL/GenBank/DDBJ databases">
        <title>Microbes associate with the intestines of laboratory mice.</title>
        <authorList>
            <person name="Navarre W."/>
            <person name="Wong E."/>
            <person name="Huang K."/>
            <person name="Tropini C."/>
            <person name="Ng K."/>
            <person name="Yu B."/>
        </authorList>
    </citation>
    <scope>NUCLEOTIDE SEQUENCE [LARGE SCALE GENOMIC DNA]</scope>
    <source>
        <strain evidence="1 2">NM69_E16B</strain>
    </source>
</reference>